<dbReference type="EMBL" id="BAABRN010000072">
    <property type="protein sequence ID" value="GAA5503877.1"/>
    <property type="molecule type" value="Genomic_DNA"/>
</dbReference>
<dbReference type="Proteomes" id="UP001458946">
    <property type="component" value="Unassembled WGS sequence"/>
</dbReference>
<feature type="domain" description="DUF305" evidence="2">
    <location>
        <begin position="37"/>
        <end position="183"/>
    </location>
</feature>
<feature type="region of interest" description="Disordered" evidence="1">
    <location>
        <begin position="185"/>
        <end position="210"/>
    </location>
</feature>
<comment type="caution">
    <text evidence="3">The sequence shown here is derived from an EMBL/GenBank/DDBJ whole genome shotgun (WGS) entry which is preliminary data.</text>
</comment>
<protein>
    <recommendedName>
        <fullName evidence="2">DUF305 domain-containing protein</fullName>
    </recommendedName>
</protein>
<reference evidence="3 4" key="1">
    <citation type="submission" date="2024-02" db="EMBL/GenBank/DDBJ databases">
        <title>Deinococcus xinjiangensis NBRC 107630.</title>
        <authorList>
            <person name="Ichikawa N."/>
            <person name="Katano-Makiyama Y."/>
            <person name="Hidaka K."/>
        </authorList>
    </citation>
    <scope>NUCLEOTIDE SEQUENCE [LARGE SCALE GENOMIC DNA]</scope>
    <source>
        <strain evidence="3 4">NBRC 107630</strain>
    </source>
</reference>
<dbReference type="PANTHER" id="PTHR36933">
    <property type="entry name" value="SLL0788 PROTEIN"/>
    <property type="match status" value="1"/>
</dbReference>
<evidence type="ECO:0000259" key="2">
    <source>
        <dbReference type="Pfam" id="PF03713"/>
    </source>
</evidence>
<gene>
    <name evidence="3" type="ORF">Dxin01_03644</name>
</gene>
<dbReference type="PANTHER" id="PTHR36933:SF1">
    <property type="entry name" value="SLL0788 PROTEIN"/>
    <property type="match status" value="1"/>
</dbReference>
<proteinExistence type="predicted"/>
<evidence type="ECO:0000313" key="3">
    <source>
        <dbReference type="EMBL" id="GAA5503877.1"/>
    </source>
</evidence>
<dbReference type="InterPro" id="IPR005183">
    <property type="entry name" value="DUF305_CopM-like"/>
</dbReference>
<dbReference type="Pfam" id="PF03713">
    <property type="entry name" value="DUF305"/>
    <property type="match status" value="1"/>
</dbReference>
<keyword evidence="4" id="KW-1185">Reference proteome</keyword>
<dbReference type="Gene3D" id="1.20.1260.10">
    <property type="match status" value="1"/>
</dbReference>
<evidence type="ECO:0000256" key="1">
    <source>
        <dbReference type="SAM" id="MobiDB-lite"/>
    </source>
</evidence>
<evidence type="ECO:0000313" key="4">
    <source>
        <dbReference type="Proteomes" id="UP001458946"/>
    </source>
</evidence>
<dbReference type="InterPro" id="IPR012347">
    <property type="entry name" value="Ferritin-like"/>
</dbReference>
<feature type="compositionally biased region" description="Basic and acidic residues" evidence="1">
    <location>
        <begin position="195"/>
        <end position="210"/>
    </location>
</feature>
<organism evidence="3 4">
    <name type="scientific">Deinococcus xinjiangensis</name>
    <dbReference type="NCBI Taxonomy" id="457454"/>
    <lineage>
        <taxon>Bacteria</taxon>
        <taxon>Thermotogati</taxon>
        <taxon>Deinococcota</taxon>
        <taxon>Deinococci</taxon>
        <taxon>Deinococcales</taxon>
        <taxon>Deinococcaceae</taxon>
        <taxon>Deinococcus</taxon>
    </lineage>
</organism>
<sequence length="210" mass="22777">MKRPSPLNLGALLIGGLLGTALLMNTSGPSTRKNPADVTFLRDMSAHHAQAVEMSVTLLKRSSDPDVKLLAQDITLTQQAQIGQMSGWLTAWGLPVAGVNPPMHGMDRAAMGMASQNEVRSLDTLPVREAEAQFLLLMREHHLGGVRMAQSVLNTGQEPLVRSFAQRVVSSQSAEIRTIDALLKERSITPSTTPDHSEPDHSEMENMDHG</sequence>
<name>A0ABP9VF72_9DEIO</name>
<accession>A0ABP9VF72</accession>
<dbReference type="RefSeq" id="WP_233554392.1">
    <property type="nucleotide sequence ID" value="NZ_BAABRN010000072.1"/>
</dbReference>